<name>A0ABM0MSU4_SACKO</name>
<feature type="non-terminal residue" evidence="3">
    <location>
        <position position="163"/>
    </location>
</feature>
<dbReference type="PROSITE" id="PS50060">
    <property type="entry name" value="MAM_2"/>
    <property type="match status" value="1"/>
</dbReference>
<dbReference type="CDD" id="cd06263">
    <property type="entry name" value="MAM"/>
    <property type="match status" value="1"/>
</dbReference>
<dbReference type="PANTHER" id="PTHR23282:SF142">
    <property type="entry name" value="MAM DOMAIN-CONTAINING PROTEIN"/>
    <property type="match status" value="1"/>
</dbReference>
<dbReference type="GeneID" id="102805137"/>
<dbReference type="InterPro" id="IPR013320">
    <property type="entry name" value="ConA-like_dom_sf"/>
</dbReference>
<dbReference type="Pfam" id="PF00629">
    <property type="entry name" value="MAM"/>
    <property type="match status" value="1"/>
</dbReference>
<dbReference type="InterPro" id="IPR000998">
    <property type="entry name" value="MAM_dom"/>
</dbReference>
<organism evidence="2 3">
    <name type="scientific">Saccoglossus kowalevskii</name>
    <name type="common">Acorn worm</name>
    <dbReference type="NCBI Taxonomy" id="10224"/>
    <lineage>
        <taxon>Eukaryota</taxon>
        <taxon>Metazoa</taxon>
        <taxon>Hemichordata</taxon>
        <taxon>Enteropneusta</taxon>
        <taxon>Harrimaniidae</taxon>
        <taxon>Saccoglossus</taxon>
    </lineage>
</organism>
<protein>
    <submittedName>
        <fullName evidence="3">MAM and LDL-receptor class A domain-containing protein C10orf112-like</fullName>
    </submittedName>
</protein>
<dbReference type="PRINTS" id="PR00020">
    <property type="entry name" value="MAMDOMAIN"/>
</dbReference>
<proteinExistence type="predicted"/>
<dbReference type="RefSeq" id="XP_006823085.1">
    <property type="nucleotide sequence ID" value="XM_006823022.1"/>
</dbReference>
<dbReference type="PROSITE" id="PS00740">
    <property type="entry name" value="MAM_1"/>
    <property type="match status" value="1"/>
</dbReference>
<dbReference type="SUPFAM" id="SSF49899">
    <property type="entry name" value="Concanavalin A-like lectins/glucanases"/>
    <property type="match status" value="1"/>
</dbReference>
<dbReference type="InterPro" id="IPR051560">
    <property type="entry name" value="MAM_domain-containing"/>
</dbReference>
<feature type="non-terminal residue" evidence="3">
    <location>
        <position position="1"/>
    </location>
</feature>
<sequence>GLPGSCDFEHDFCSWKNVYTDDMDWVENNGVTGTWNTGPISDHTLGTPEGTYFYMEASSIPQGSIATVYSEPFGMSDTDMCINFWYHMYGGGIGTLTVQQLLSNGDVIDLWTMSGNQGNQWMPGRVGFYQTQDYYLIFNATRGNGPSGDICIDDITMTRGYCS</sequence>
<dbReference type="Gene3D" id="2.60.120.200">
    <property type="match status" value="1"/>
</dbReference>
<accession>A0ABM0MSU4</accession>
<evidence type="ECO:0000313" key="3">
    <source>
        <dbReference type="RefSeq" id="XP_006823085.1"/>
    </source>
</evidence>
<reference evidence="3" key="1">
    <citation type="submission" date="2025-08" db="UniProtKB">
        <authorList>
            <consortium name="RefSeq"/>
        </authorList>
    </citation>
    <scope>IDENTIFICATION</scope>
    <source>
        <tissue evidence="3">Testes</tissue>
    </source>
</reference>
<feature type="domain" description="MAM" evidence="1">
    <location>
        <begin position="4"/>
        <end position="163"/>
    </location>
</feature>
<dbReference type="Proteomes" id="UP000694865">
    <property type="component" value="Unplaced"/>
</dbReference>
<dbReference type="PANTHER" id="PTHR23282">
    <property type="entry name" value="APICAL ENDOSOMAL GLYCOPROTEIN PRECURSOR"/>
    <property type="match status" value="1"/>
</dbReference>
<evidence type="ECO:0000259" key="1">
    <source>
        <dbReference type="PROSITE" id="PS50060"/>
    </source>
</evidence>
<gene>
    <name evidence="3" type="primary">LOC102805137</name>
</gene>
<keyword evidence="2" id="KW-1185">Reference proteome</keyword>
<evidence type="ECO:0000313" key="2">
    <source>
        <dbReference type="Proteomes" id="UP000694865"/>
    </source>
</evidence>
<dbReference type="SMART" id="SM00137">
    <property type="entry name" value="MAM"/>
    <property type="match status" value="1"/>
</dbReference>